<feature type="domain" description="FAD-binding 8" evidence="6">
    <location>
        <begin position="211"/>
        <end position="289"/>
    </location>
</feature>
<evidence type="ECO:0000256" key="2">
    <source>
        <dbReference type="ARBA" id="ARBA00022982"/>
    </source>
</evidence>
<dbReference type="GO" id="GO:0000293">
    <property type="term" value="F:ferric-chelate reductase activity"/>
    <property type="evidence" value="ECO:0007669"/>
    <property type="project" value="TreeGrafter"/>
</dbReference>
<dbReference type="Pfam" id="PF08030">
    <property type="entry name" value="NAD_binding_6"/>
    <property type="match status" value="1"/>
</dbReference>
<dbReference type="Gene3D" id="3.40.50.80">
    <property type="entry name" value="Nucleotide-binding domain of ferredoxin-NADP reductase (FNR) module"/>
    <property type="match status" value="1"/>
</dbReference>
<feature type="compositionally biased region" description="Basic and acidic residues" evidence="4">
    <location>
        <begin position="9"/>
        <end position="19"/>
    </location>
</feature>
<evidence type="ECO:0000313" key="8">
    <source>
        <dbReference type="EMBL" id="POR31235.1"/>
    </source>
</evidence>
<dbReference type="EMBL" id="PKSG01001067">
    <property type="protein sequence ID" value="POR31235.1"/>
    <property type="molecule type" value="Genomic_DNA"/>
</dbReference>
<dbReference type="OrthoDB" id="4494341at2759"/>
<keyword evidence="2" id="KW-0249">Electron transport</keyword>
<evidence type="ECO:0000313" key="9">
    <source>
        <dbReference type="Proteomes" id="UP000237481"/>
    </source>
</evidence>
<organism evidence="8 9">
    <name type="scientific">Tolypocladium paradoxum</name>
    <dbReference type="NCBI Taxonomy" id="94208"/>
    <lineage>
        <taxon>Eukaryota</taxon>
        <taxon>Fungi</taxon>
        <taxon>Dikarya</taxon>
        <taxon>Ascomycota</taxon>
        <taxon>Pezizomycotina</taxon>
        <taxon>Sordariomycetes</taxon>
        <taxon>Hypocreomycetidae</taxon>
        <taxon>Hypocreales</taxon>
        <taxon>Ophiocordycipitaceae</taxon>
        <taxon>Tolypocladium</taxon>
    </lineage>
</organism>
<reference evidence="8 9" key="1">
    <citation type="submission" date="2018-01" db="EMBL/GenBank/DDBJ databases">
        <title>Harnessing the power of phylogenomics to disentangle the directionality and signatures of interkingdom host jumping in the parasitic fungal genus Tolypocladium.</title>
        <authorList>
            <person name="Quandt C.A."/>
            <person name="Patterson W."/>
            <person name="Spatafora J.W."/>
        </authorList>
    </citation>
    <scope>NUCLEOTIDE SEQUENCE [LARGE SCALE GENOMIC DNA]</scope>
    <source>
        <strain evidence="8 9">NRBC 100945</strain>
    </source>
</reference>
<dbReference type="GO" id="GO:0005886">
    <property type="term" value="C:plasma membrane"/>
    <property type="evidence" value="ECO:0007669"/>
    <property type="project" value="TreeGrafter"/>
</dbReference>
<evidence type="ECO:0000259" key="6">
    <source>
        <dbReference type="Pfam" id="PF08022"/>
    </source>
</evidence>
<evidence type="ECO:0000256" key="1">
    <source>
        <dbReference type="ARBA" id="ARBA00022448"/>
    </source>
</evidence>
<feature type="compositionally biased region" description="Basic and acidic residues" evidence="4">
    <location>
        <begin position="527"/>
        <end position="538"/>
    </location>
</feature>
<evidence type="ECO:0000259" key="7">
    <source>
        <dbReference type="Pfam" id="PF08030"/>
    </source>
</evidence>
<dbReference type="InterPro" id="IPR051410">
    <property type="entry name" value="Ferric/Cupric_Reductase"/>
</dbReference>
<evidence type="ECO:0000256" key="3">
    <source>
        <dbReference type="ARBA" id="ARBA00023002"/>
    </source>
</evidence>
<sequence>MASIAAARQNRDEHSKYSPEEVDESNIAGDFDDLVCPVADQPSPPLETKPVPEKSRDLASAGLRAANLSLIHMVLLFASPSLDSLSNALGLNWRPVRRLNASVGVMASLLLVHFFSCLSHSSIGSEWYEVFLRLHRSLAVLLVYGLWMHLSHKRPIPRIYLYSLLGICGLSGLFISVLMLRRHAVLSRGFPRATITQSRGAIIVTRALSRPLLVKAGQQINLCLFMPATSFRSLFQSHPFVVASWSDAPQSSLDLLIEPRRGLTQQLLVRSSKDPHCTCPAIFTGPYGISVPVGEYGVVLMIASGFGIVAQLPYLKQLLHGYNSRRVRTRRIHLVWELKTLDLPLAIERLLHSALDDDALDDGYILQISVYVEHAKRDDKISTRANVIKGLPHWGTIVQEEAGGKHIKRVQEEAKAREDIVVTALGLPPPTSLAKPEGSSQDFKLRTATEPRYCLVIHDAIISVVLPSLCPCRRNTCPGVKYSFAPGLNRPVALGQQSPLKRLAKYRRDLNRVTMASAARSARSGRQRLENPVDHHTNYEGTTMPPQLQTSCPDDECSILELVRRHRHQTREDMWDSVRQVYLKQLITHYGKTGLRLKQHSPNTVRYFEA</sequence>
<dbReference type="InterPro" id="IPR013112">
    <property type="entry name" value="FAD-bd_8"/>
</dbReference>
<feature type="transmembrane region" description="Helical" evidence="5">
    <location>
        <begin position="159"/>
        <end position="180"/>
    </location>
</feature>
<dbReference type="GO" id="GO:0006826">
    <property type="term" value="P:iron ion transport"/>
    <property type="evidence" value="ECO:0007669"/>
    <property type="project" value="TreeGrafter"/>
</dbReference>
<keyword evidence="5" id="KW-0472">Membrane</keyword>
<dbReference type="Proteomes" id="UP000237481">
    <property type="component" value="Unassembled WGS sequence"/>
</dbReference>
<dbReference type="GO" id="GO:0006879">
    <property type="term" value="P:intracellular iron ion homeostasis"/>
    <property type="evidence" value="ECO:0007669"/>
    <property type="project" value="TreeGrafter"/>
</dbReference>
<keyword evidence="5" id="KW-1133">Transmembrane helix</keyword>
<proteinExistence type="predicted"/>
<name>A0A2S4KM91_9HYPO</name>
<comment type="caution">
    <text evidence="8">The sequence shown here is derived from an EMBL/GenBank/DDBJ whole genome shotgun (WGS) entry which is preliminary data.</text>
</comment>
<accession>A0A2S4KM91</accession>
<dbReference type="Pfam" id="PF08022">
    <property type="entry name" value="FAD_binding_8"/>
    <property type="match status" value="1"/>
</dbReference>
<feature type="region of interest" description="Disordered" evidence="4">
    <location>
        <begin position="516"/>
        <end position="547"/>
    </location>
</feature>
<gene>
    <name evidence="8" type="ORF">TPAR_08558</name>
</gene>
<feature type="region of interest" description="Disordered" evidence="4">
    <location>
        <begin position="1"/>
        <end position="26"/>
    </location>
</feature>
<dbReference type="AlphaFoldDB" id="A0A2S4KM91"/>
<dbReference type="PANTHER" id="PTHR32361:SF26">
    <property type="entry name" value="FAD-BINDING 8 DOMAIN-CONTAINING PROTEIN-RELATED"/>
    <property type="match status" value="1"/>
</dbReference>
<evidence type="ECO:0000256" key="5">
    <source>
        <dbReference type="SAM" id="Phobius"/>
    </source>
</evidence>
<keyword evidence="3" id="KW-0560">Oxidoreductase</keyword>
<evidence type="ECO:0008006" key="10">
    <source>
        <dbReference type="Google" id="ProtNLM"/>
    </source>
</evidence>
<evidence type="ECO:0000256" key="4">
    <source>
        <dbReference type="SAM" id="MobiDB-lite"/>
    </source>
</evidence>
<dbReference type="InterPro" id="IPR013121">
    <property type="entry name" value="Fe_red_NAD-bd_6"/>
</dbReference>
<keyword evidence="9" id="KW-1185">Reference proteome</keyword>
<dbReference type="GO" id="GO:0015677">
    <property type="term" value="P:copper ion import"/>
    <property type="evidence" value="ECO:0007669"/>
    <property type="project" value="TreeGrafter"/>
</dbReference>
<protein>
    <recommendedName>
        <fullName evidence="10">FAD-binding FR-type domain-containing protein</fullName>
    </recommendedName>
</protein>
<keyword evidence="1" id="KW-0813">Transport</keyword>
<dbReference type="CDD" id="cd06186">
    <property type="entry name" value="NOX_Duox_like_FAD_NADP"/>
    <property type="match status" value="1"/>
</dbReference>
<feature type="transmembrane region" description="Helical" evidence="5">
    <location>
        <begin position="99"/>
        <end position="118"/>
    </location>
</feature>
<feature type="transmembrane region" description="Helical" evidence="5">
    <location>
        <begin position="130"/>
        <end position="147"/>
    </location>
</feature>
<dbReference type="STRING" id="94208.A0A2S4KM91"/>
<dbReference type="PANTHER" id="PTHR32361">
    <property type="entry name" value="FERRIC/CUPRIC REDUCTASE TRANSMEMBRANE COMPONENT"/>
    <property type="match status" value="1"/>
</dbReference>
<feature type="domain" description="Ferric reductase NAD binding" evidence="7">
    <location>
        <begin position="296"/>
        <end position="381"/>
    </location>
</feature>
<keyword evidence="5" id="KW-0812">Transmembrane</keyword>
<dbReference type="InterPro" id="IPR039261">
    <property type="entry name" value="FNR_nucleotide-bd"/>
</dbReference>
<dbReference type="SUPFAM" id="SSF52343">
    <property type="entry name" value="Ferredoxin reductase-like, C-terminal NADP-linked domain"/>
    <property type="match status" value="1"/>
</dbReference>